<comment type="function">
    <text evidence="11">Required for the insertion and/or proper folding and/or complex formation of integral membrane proteins into the membrane. Involved in integration of membrane proteins that insert both dependently and independently of the Sec translocase complex, as well as at least some lipoproteins. Aids folding of multispanning membrane proteins.</text>
</comment>
<comment type="subcellular location">
    <subcellularLocation>
        <location evidence="1">Cell membrane</location>
        <topology evidence="1">Multi-pass membrane protein</topology>
    </subcellularLocation>
    <subcellularLocation>
        <location evidence="16">Membrane</location>
        <topology evidence="16">Multi-pass membrane protein</topology>
    </subcellularLocation>
</comment>
<protein>
    <recommendedName>
        <fullName evidence="3">Membrane protein insertase YidC</fullName>
    </recommendedName>
    <alternativeName>
        <fullName evidence="15">Foldase YidC</fullName>
    </alternativeName>
    <alternativeName>
        <fullName evidence="14">Membrane integrase YidC</fullName>
    </alternativeName>
    <alternativeName>
        <fullName evidence="13">Membrane protein YidC</fullName>
    </alternativeName>
</protein>
<evidence type="ECO:0000256" key="10">
    <source>
        <dbReference type="ARBA" id="ARBA00023186"/>
    </source>
</evidence>
<dbReference type="Pfam" id="PF02096">
    <property type="entry name" value="60KD_IMP"/>
    <property type="match status" value="1"/>
</dbReference>
<evidence type="ECO:0000256" key="2">
    <source>
        <dbReference type="ARBA" id="ARBA00010527"/>
    </source>
</evidence>
<keyword evidence="5" id="KW-1003">Cell membrane</keyword>
<evidence type="ECO:0000256" key="5">
    <source>
        <dbReference type="ARBA" id="ARBA00022475"/>
    </source>
</evidence>
<evidence type="ECO:0000256" key="6">
    <source>
        <dbReference type="ARBA" id="ARBA00022692"/>
    </source>
</evidence>
<name>A0ABX8SA92_9ACTN</name>
<dbReference type="PANTHER" id="PTHR12428:SF65">
    <property type="entry name" value="CYTOCHROME C OXIDASE ASSEMBLY PROTEIN COX18, MITOCHONDRIAL"/>
    <property type="match status" value="1"/>
</dbReference>
<dbReference type="Proteomes" id="UP000887023">
    <property type="component" value="Chromosome"/>
</dbReference>
<evidence type="ECO:0000256" key="13">
    <source>
        <dbReference type="ARBA" id="ARBA00031538"/>
    </source>
</evidence>
<keyword evidence="10" id="KW-0143">Chaperone</keyword>
<proteinExistence type="inferred from homology"/>
<evidence type="ECO:0000256" key="9">
    <source>
        <dbReference type="ARBA" id="ARBA00023136"/>
    </source>
</evidence>
<evidence type="ECO:0000256" key="15">
    <source>
        <dbReference type="ARBA" id="ARBA00033342"/>
    </source>
</evidence>
<dbReference type="CDD" id="cd20070">
    <property type="entry name" value="5TM_YidC_Alb3"/>
    <property type="match status" value="1"/>
</dbReference>
<keyword evidence="21" id="KW-1185">Reference proteome</keyword>
<keyword evidence="4" id="KW-0813">Transport</keyword>
<evidence type="ECO:0000256" key="11">
    <source>
        <dbReference type="ARBA" id="ARBA00025034"/>
    </source>
</evidence>
<comment type="similarity">
    <text evidence="2">Belongs to the OXA1/ALB3/YidC family. Type 1 subfamily.</text>
</comment>
<feature type="transmembrane region" description="Helical" evidence="18">
    <location>
        <begin position="234"/>
        <end position="260"/>
    </location>
</feature>
<dbReference type="NCBIfam" id="NF002899">
    <property type="entry name" value="PRK03449.1"/>
    <property type="match status" value="1"/>
</dbReference>
<dbReference type="NCBIfam" id="TIGR03592">
    <property type="entry name" value="yidC_oxa1_cterm"/>
    <property type="match status" value="1"/>
</dbReference>
<feature type="region of interest" description="Disordered" evidence="17">
    <location>
        <begin position="286"/>
        <end position="372"/>
    </location>
</feature>
<comment type="subunit">
    <text evidence="12">Interacts with the Sec translocase complex via SecD. Specifically interacts with transmembrane segments of nascent integral membrane proteins during membrane integration.</text>
</comment>
<evidence type="ECO:0000256" key="7">
    <source>
        <dbReference type="ARBA" id="ARBA00022927"/>
    </source>
</evidence>
<evidence type="ECO:0000256" key="14">
    <source>
        <dbReference type="ARBA" id="ARBA00033245"/>
    </source>
</evidence>
<keyword evidence="6 16" id="KW-0812">Transmembrane</keyword>
<keyword evidence="9 18" id="KW-0472">Membrane</keyword>
<feature type="transmembrane region" description="Helical" evidence="18">
    <location>
        <begin position="31"/>
        <end position="49"/>
    </location>
</feature>
<keyword evidence="8 18" id="KW-1133">Transmembrane helix</keyword>
<dbReference type="PANTHER" id="PTHR12428">
    <property type="entry name" value="OXA1"/>
    <property type="match status" value="1"/>
</dbReference>
<evidence type="ECO:0000256" key="16">
    <source>
        <dbReference type="RuleBase" id="RU003945"/>
    </source>
</evidence>
<evidence type="ECO:0000313" key="21">
    <source>
        <dbReference type="Proteomes" id="UP000887023"/>
    </source>
</evidence>
<evidence type="ECO:0000256" key="12">
    <source>
        <dbReference type="ARBA" id="ARBA00026028"/>
    </source>
</evidence>
<accession>A0ABX8SA92</accession>
<gene>
    <name evidence="20" type="primary">yidC</name>
    <name evidence="20" type="ORF">KV203_19460</name>
</gene>
<dbReference type="InterPro" id="IPR028055">
    <property type="entry name" value="YidC/Oxa/ALB_C"/>
</dbReference>
<dbReference type="InterPro" id="IPR047196">
    <property type="entry name" value="YidC_ALB_C"/>
</dbReference>
<organism evidence="20 21">
    <name type="scientific">Skermania pinensis</name>
    <dbReference type="NCBI Taxonomy" id="39122"/>
    <lineage>
        <taxon>Bacteria</taxon>
        <taxon>Bacillati</taxon>
        <taxon>Actinomycetota</taxon>
        <taxon>Actinomycetes</taxon>
        <taxon>Mycobacteriales</taxon>
        <taxon>Gordoniaceae</taxon>
        <taxon>Skermania</taxon>
    </lineage>
</organism>
<feature type="transmembrane region" description="Helical" evidence="18">
    <location>
        <begin position="191"/>
        <end position="213"/>
    </location>
</feature>
<reference evidence="20" key="1">
    <citation type="submission" date="2021-07" db="EMBL/GenBank/DDBJ databases">
        <title>Candidatus Kaistella beijingensis sp. nov. isolated from a municipal wastewater treatment plant is involved in sludge foaming.</title>
        <authorList>
            <person name="Song Y."/>
            <person name="Liu S.-J."/>
        </authorList>
    </citation>
    <scope>NUCLEOTIDE SEQUENCE</scope>
    <source>
        <strain evidence="20">DSM 43998</strain>
    </source>
</reference>
<evidence type="ECO:0000256" key="8">
    <source>
        <dbReference type="ARBA" id="ARBA00022989"/>
    </source>
</evidence>
<evidence type="ECO:0000259" key="19">
    <source>
        <dbReference type="Pfam" id="PF02096"/>
    </source>
</evidence>
<feature type="compositionally biased region" description="Basic residues" evidence="17">
    <location>
        <begin position="350"/>
        <end position="372"/>
    </location>
</feature>
<feature type="domain" description="Membrane insertase YidC/Oxa/ALB C-terminal" evidence="19">
    <location>
        <begin position="34"/>
        <end position="272"/>
    </location>
</feature>
<evidence type="ECO:0000256" key="18">
    <source>
        <dbReference type="SAM" id="Phobius"/>
    </source>
</evidence>
<evidence type="ECO:0000256" key="17">
    <source>
        <dbReference type="SAM" id="MobiDB-lite"/>
    </source>
</evidence>
<evidence type="ECO:0000256" key="4">
    <source>
        <dbReference type="ARBA" id="ARBA00022448"/>
    </source>
</evidence>
<sequence>MLDFIYYPVSWILWFWHRAFSALPLLDKDSGATWALAVVFLVFTLRLVLYKPFVKQVRTTRQMQELQPQIKALQKKYSSDRQKMALEMQKLQREHGFNPLMGCLPVLAQAPVFIGLYHVLRSFNRTGHGVGQLGLDPVTNANTPNYVFNAADVQSFLSARIFGAPISAAINTPMTELQAFAAHGGVPSRTAIVAVSIPLMIIAGLATHFNARASIARQSEAAASNPQAALMNKMALWVFPLGVVAFGWLLPIAILLYWVANNIWTYGQQHLVFGMIEKEEAEKKAAALERRAQNAPKPGARPDMTKREKSVDVVLDDAESADPGSAPDAAKEKTNGSAPATPRPGQRPARAQKRPSGQRRPGNRGRANQRRR</sequence>
<evidence type="ECO:0000256" key="3">
    <source>
        <dbReference type="ARBA" id="ARBA00015325"/>
    </source>
</evidence>
<evidence type="ECO:0000256" key="1">
    <source>
        <dbReference type="ARBA" id="ARBA00004651"/>
    </source>
</evidence>
<dbReference type="EMBL" id="CP079105">
    <property type="protein sequence ID" value="QXQ13909.1"/>
    <property type="molecule type" value="Genomic_DNA"/>
</dbReference>
<keyword evidence="7" id="KW-0653">Protein transport</keyword>
<dbReference type="RefSeq" id="WP_066472242.1">
    <property type="nucleotide sequence ID" value="NZ_CBCRUZ010000006.1"/>
</dbReference>
<dbReference type="InterPro" id="IPR001708">
    <property type="entry name" value="YidC/ALB3/OXA1/COX18"/>
</dbReference>
<evidence type="ECO:0000313" key="20">
    <source>
        <dbReference type="EMBL" id="QXQ13909.1"/>
    </source>
</evidence>